<feature type="transmembrane region" description="Helical" evidence="1">
    <location>
        <begin position="106"/>
        <end position="124"/>
    </location>
</feature>
<keyword evidence="1" id="KW-1133">Transmembrane helix</keyword>
<evidence type="ECO:0000313" key="2">
    <source>
        <dbReference type="EMBL" id="RCL38866.1"/>
    </source>
</evidence>
<gene>
    <name evidence="2" type="ORF">DBW97_02295</name>
</gene>
<keyword evidence="1" id="KW-0472">Membrane</keyword>
<proteinExistence type="predicted"/>
<protein>
    <submittedName>
        <fullName evidence="2">Uncharacterized protein</fullName>
    </submittedName>
</protein>
<dbReference type="EMBL" id="QOPD01000002">
    <property type="protein sequence ID" value="RCL38866.1"/>
    <property type="molecule type" value="Genomic_DNA"/>
</dbReference>
<accession>A0A368BQA1</accession>
<feature type="transmembrane region" description="Helical" evidence="1">
    <location>
        <begin position="50"/>
        <end position="72"/>
    </location>
</feature>
<comment type="caution">
    <text evidence="2">The sequence shown here is derived from an EMBL/GenBank/DDBJ whole genome shotgun (WGS) entry which is preliminary data.</text>
</comment>
<keyword evidence="1" id="KW-0812">Transmembrane</keyword>
<dbReference type="Proteomes" id="UP000252147">
    <property type="component" value="Unassembled WGS sequence"/>
</dbReference>
<evidence type="ECO:0000256" key="1">
    <source>
        <dbReference type="SAM" id="Phobius"/>
    </source>
</evidence>
<evidence type="ECO:0000313" key="3">
    <source>
        <dbReference type="Proteomes" id="UP000252147"/>
    </source>
</evidence>
<feature type="transmembrane region" description="Helical" evidence="1">
    <location>
        <begin position="6"/>
        <end position="30"/>
    </location>
</feature>
<sequence>MSEYELLNLFYVFLISNGMYFVGSAIFIWLGFRLARGVYDDAKAPLLPKIFISLYCLGTACTFFFTYMQAAIVMDVYATQLIDVGSSAGSRIQSAADSVLAPGGPINWIVSLSILILQLGLVWGKKE</sequence>
<dbReference type="AlphaFoldDB" id="A0A368BQA1"/>
<name>A0A368BQA1_9GAMM</name>
<reference evidence="2 3" key="1">
    <citation type="journal article" date="2018" name="Microbiome">
        <title>Fine metagenomic profile of the Mediterranean stratified and mixed water columns revealed by assembly and recruitment.</title>
        <authorList>
            <person name="Haro-Moreno J.M."/>
            <person name="Lopez-Perez M."/>
            <person name="De La Torre J.R."/>
            <person name="Picazo A."/>
            <person name="Camacho A."/>
            <person name="Rodriguez-Valera F."/>
        </authorList>
    </citation>
    <scope>NUCLEOTIDE SEQUENCE [LARGE SCALE GENOMIC DNA]</scope>
    <source>
        <strain evidence="2">MED-G83</strain>
    </source>
</reference>
<organism evidence="2 3">
    <name type="scientific">SAR86 cluster bacterium</name>
    <dbReference type="NCBI Taxonomy" id="2030880"/>
    <lineage>
        <taxon>Bacteria</taxon>
        <taxon>Pseudomonadati</taxon>
        <taxon>Pseudomonadota</taxon>
        <taxon>Gammaproteobacteria</taxon>
        <taxon>SAR86 cluster</taxon>
    </lineage>
</organism>